<evidence type="ECO:0000313" key="2">
    <source>
        <dbReference type="Proteomes" id="UP000887458"/>
    </source>
</evidence>
<gene>
    <name evidence="1" type="ORF">DERP_007566</name>
</gene>
<proteinExistence type="predicted"/>
<dbReference type="Proteomes" id="UP000887458">
    <property type="component" value="Unassembled WGS sequence"/>
</dbReference>
<protein>
    <submittedName>
        <fullName evidence="1">Uncharacterized protein</fullName>
    </submittedName>
</protein>
<keyword evidence="2" id="KW-1185">Reference proteome</keyword>
<evidence type="ECO:0000313" key="1">
    <source>
        <dbReference type="EMBL" id="KAH9422975.1"/>
    </source>
</evidence>
<reference evidence="1 2" key="2">
    <citation type="journal article" date="2022" name="Mol. Biol. Evol.">
        <title>Comparative Genomics Reveals Insights into the Divergent Evolution of Astigmatic Mites and Household Pest Adaptations.</title>
        <authorList>
            <person name="Xiong Q."/>
            <person name="Wan A.T."/>
            <person name="Liu X."/>
            <person name="Fung C.S."/>
            <person name="Xiao X."/>
            <person name="Malainual N."/>
            <person name="Hou J."/>
            <person name="Wang L."/>
            <person name="Wang M."/>
            <person name="Yang K.Y."/>
            <person name="Cui Y."/>
            <person name="Leung E.L."/>
            <person name="Nong W."/>
            <person name="Shin S.K."/>
            <person name="Au S.W."/>
            <person name="Jeong K.Y."/>
            <person name="Chew F.T."/>
            <person name="Hui J.H."/>
            <person name="Leung T.F."/>
            <person name="Tungtrongchitr A."/>
            <person name="Zhong N."/>
            <person name="Liu Z."/>
            <person name="Tsui S.K."/>
        </authorList>
    </citation>
    <scope>NUCLEOTIDE SEQUENCE [LARGE SCALE GENOMIC DNA]</scope>
    <source>
        <strain evidence="1">Derp</strain>
    </source>
</reference>
<sequence>MTTGAHEYFFPHSHLGSLVDSIPRHFGDPLSNNHDQNRLIDQNWMAPYSFNDCDND</sequence>
<reference evidence="1 2" key="1">
    <citation type="journal article" date="2018" name="J. Allergy Clin. Immunol.">
        <title>High-quality assembly of Dermatophagoides pteronyssinus genome and transcriptome reveals a wide range of novel allergens.</title>
        <authorList>
            <person name="Liu X.Y."/>
            <person name="Yang K.Y."/>
            <person name="Wang M.Q."/>
            <person name="Kwok J.S."/>
            <person name="Zeng X."/>
            <person name="Yang Z."/>
            <person name="Xiao X.J."/>
            <person name="Lau C.P."/>
            <person name="Li Y."/>
            <person name="Huang Z.M."/>
            <person name="Ba J.G."/>
            <person name="Yim A.K."/>
            <person name="Ouyang C.Y."/>
            <person name="Ngai S.M."/>
            <person name="Chan T.F."/>
            <person name="Leung E.L."/>
            <person name="Liu L."/>
            <person name="Liu Z.G."/>
            <person name="Tsui S.K."/>
        </authorList>
    </citation>
    <scope>NUCLEOTIDE SEQUENCE [LARGE SCALE GENOMIC DNA]</scope>
    <source>
        <strain evidence="1">Derp</strain>
    </source>
</reference>
<comment type="caution">
    <text evidence="1">The sequence shown here is derived from an EMBL/GenBank/DDBJ whole genome shotgun (WGS) entry which is preliminary data.</text>
</comment>
<name>A0ABQ8JK39_DERPT</name>
<organism evidence="1 2">
    <name type="scientific">Dermatophagoides pteronyssinus</name>
    <name type="common">European house dust mite</name>
    <dbReference type="NCBI Taxonomy" id="6956"/>
    <lineage>
        <taxon>Eukaryota</taxon>
        <taxon>Metazoa</taxon>
        <taxon>Ecdysozoa</taxon>
        <taxon>Arthropoda</taxon>
        <taxon>Chelicerata</taxon>
        <taxon>Arachnida</taxon>
        <taxon>Acari</taxon>
        <taxon>Acariformes</taxon>
        <taxon>Sarcoptiformes</taxon>
        <taxon>Astigmata</taxon>
        <taxon>Psoroptidia</taxon>
        <taxon>Analgoidea</taxon>
        <taxon>Pyroglyphidae</taxon>
        <taxon>Dermatophagoidinae</taxon>
        <taxon>Dermatophagoides</taxon>
    </lineage>
</organism>
<dbReference type="EMBL" id="NJHN03000034">
    <property type="protein sequence ID" value="KAH9422975.1"/>
    <property type="molecule type" value="Genomic_DNA"/>
</dbReference>
<accession>A0ABQ8JK39</accession>